<evidence type="ECO:0000256" key="3">
    <source>
        <dbReference type="ARBA" id="ARBA00022801"/>
    </source>
</evidence>
<evidence type="ECO:0000256" key="1">
    <source>
        <dbReference type="ARBA" id="ARBA00022670"/>
    </source>
</evidence>
<dbReference type="InterPro" id="IPR051156">
    <property type="entry name" value="Mito/Outer_Membr_Metalloprot"/>
</dbReference>
<dbReference type="GO" id="GO:0046872">
    <property type="term" value="F:metal ion binding"/>
    <property type="evidence" value="ECO:0007669"/>
    <property type="project" value="UniProtKB-KW"/>
</dbReference>
<dbReference type="GO" id="GO:0051603">
    <property type="term" value="P:proteolysis involved in protein catabolic process"/>
    <property type="evidence" value="ECO:0007669"/>
    <property type="project" value="TreeGrafter"/>
</dbReference>
<dbReference type="GO" id="GO:0004222">
    <property type="term" value="F:metalloendopeptidase activity"/>
    <property type="evidence" value="ECO:0007669"/>
    <property type="project" value="InterPro"/>
</dbReference>
<evidence type="ECO:0000256" key="6">
    <source>
        <dbReference type="RuleBase" id="RU003983"/>
    </source>
</evidence>
<dbReference type="EMBL" id="JAESVN010000001">
    <property type="protein sequence ID" value="MBL4915643.1"/>
    <property type="molecule type" value="Genomic_DNA"/>
</dbReference>
<dbReference type="Gene3D" id="3.30.2010.10">
    <property type="entry name" value="Metalloproteases ('zincins'), catalytic domain"/>
    <property type="match status" value="1"/>
</dbReference>
<protein>
    <submittedName>
        <fullName evidence="8">M48 family metallopeptidase</fullName>
    </submittedName>
</protein>
<keyword evidence="9" id="KW-1185">Reference proteome</keyword>
<sequence length="239" mass="25175">MKVLFPVLVTLALAGCVVPSDPMPQPAPVPVSGSPAGTGRLTSDQAARNFVTAIKAVEPVAERICRERTRNVSCDFRIVVDDRPNQPANAFQTLEADGRPVLGFTLGLIADARNVHEIAFVIGHEAAHHILGHIPQVQRSASQGAMLAGILVAVGGGGQGAVQSAQQIGASLGARRYSKEFELQADALGVEITERAGFDALSGAEFFSRIPDPGDQFLGSHPPNAERMAVVRRSVAAMR</sequence>
<dbReference type="RefSeq" id="WP_202686230.1">
    <property type="nucleotide sequence ID" value="NZ_JAESVN010000001.1"/>
</dbReference>
<evidence type="ECO:0000256" key="5">
    <source>
        <dbReference type="ARBA" id="ARBA00023049"/>
    </source>
</evidence>
<dbReference type="Proteomes" id="UP000648908">
    <property type="component" value="Unassembled WGS sequence"/>
</dbReference>
<dbReference type="PROSITE" id="PS51257">
    <property type="entry name" value="PROKAR_LIPOPROTEIN"/>
    <property type="match status" value="1"/>
</dbReference>
<dbReference type="PANTHER" id="PTHR22726:SF1">
    <property type="entry name" value="METALLOENDOPEPTIDASE OMA1, MITOCHONDRIAL"/>
    <property type="match status" value="1"/>
</dbReference>
<reference evidence="8" key="1">
    <citation type="submission" date="2021-01" db="EMBL/GenBank/DDBJ databases">
        <title>Tabrizicola alba sp. nov. a motile alkaliphilic bacterium isolated from a soda lake.</title>
        <authorList>
            <person name="Szuroczki S."/>
            <person name="Abbaszade G."/>
            <person name="Schumann P."/>
            <person name="Toth E."/>
        </authorList>
    </citation>
    <scope>NUCLEOTIDE SEQUENCE</scope>
    <source>
        <strain evidence="8">DMG-N-6</strain>
    </source>
</reference>
<keyword evidence="5 6" id="KW-0482">Metalloprotease</keyword>
<dbReference type="Pfam" id="PF01435">
    <property type="entry name" value="Peptidase_M48"/>
    <property type="match status" value="1"/>
</dbReference>
<keyword evidence="2" id="KW-0479">Metal-binding</keyword>
<keyword evidence="4 6" id="KW-0862">Zinc</keyword>
<dbReference type="AlphaFoldDB" id="A0A8K0V8I2"/>
<organism evidence="8 9">
    <name type="scientific">Szabonella alba</name>
    <dbReference type="NCBI Taxonomy" id="2804194"/>
    <lineage>
        <taxon>Bacteria</taxon>
        <taxon>Pseudomonadati</taxon>
        <taxon>Pseudomonadota</taxon>
        <taxon>Alphaproteobacteria</taxon>
        <taxon>Rhodobacterales</taxon>
        <taxon>Paracoccaceae</taxon>
        <taxon>Szabonella</taxon>
    </lineage>
</organism>
<dbReference type="PANTHER" id="PTHR22726">
    <property type="entry name" value="METALLOENDOPEPTIDASE OMA1"/>
    <property type="match status" value="1"/>
</dbReference>
<comment type="caution">
    <text evidence="8">The sequence shown here is derived from an EMBL/GenBank/DDBJ whole genome shotgun (WGS) entry which is preliminary data.</text>
</comment>
<keyword evidence="1 6" id="KW-0645">Protease</keyword>
<evidence type="ECO:0000313" key="9">
    <source>
        <dbReference type="Proteomes" id="UP000648908"/>
    </source>
</evidence>
<dbReference type="GO" id="GO:0016020">
    <property type="term" value="C:membrane"/>
    <property type="evidence" value="ECO:0007669"/>
    <property type="project" value="TreeGrafter"/>
</dbReference>
<evidence type="ECO:0000259" key="7">
    <source>
        <dbReference type="Pfam" id="PF01435"/>
    </source>
</evidence>
<proteinExistence type="inferred from homology"/>
<dbReference type="InterPro" id="IPR001915">
    <property type="entry name" value="Peptidase_M48"/>
</dbReference>
<keyword evidence="3 6" id="KW-0378">Hydrolase</keyword>
<comment type="cofactor">
    <cofactor evidence="6">
        <name>Zn(2+)</name>
        <dbReference type="ChEBI" id="CHEBI:29105"/>
    </cofactor>
    <text evidence="6">Binds 1 zinc ion per subunit.</text>
</comment>
<gene>
    <name evidence="8" type="ORF">JL811_00280</name>
</gene>
<evidence type="ECO:0000313" key="8">
    <source>
        <dbReference type="EMBL" id="MBL4915643.1"/>
    </source>
</evidence>
<name>A0A8K0V8I2_9RHOB</name>
<evidence type="ECO:0000256" key="4">
    <source>
        <dbReference type="ARBA" id="ARBA00022833"/>
    </source>
</evidence>
<feature type="domain" description="Peptidase M48" evidence="7">
    <location>
        <begin position="63"/>
        <end position="233"/>
    </location>
</feature>
<accession>A0A8K0V8I2</accession>
<comment type="similarity">
    <text evidence="6">Belongs to the peptidase M48 family.</text>
</comment>
<dbReference type="CDD" id="cd07324">
    <property type="entry name" value="M48C_Oma1-like"/>
    <property type="match status" value="1"/>
</dbReference>
<evidence type="ECO:0000256" key="2">
    <source>
        <dbReference type="ARBA" id="ARBA00022723"/>
    </source>
</evidence>